<protein>
    <recommendedName>
        <fullName evidence="3">DUF3006 domain-containing protein</fullName>
    </recommendedName>
</protein>
<accession>A0ABN6J773</accession>
<organism evidence="1 2">
    <name type="scientific">Clostridium gelidum</name>
    <dbReference type="NCBI Taxonomy" id="704125"/>
    <lineage>
        <taxon>Bacteria</taxon>
        <taxon>Bacillati</taxon>
        <taxon>Bacillota</taxon>
        <taxon>Clostridia</taxon>
        <taxon>Eubacteriales</taxon>
        <taxon>Clostridiaceae</taxon>
        <taxon>Clostridium</taxon>
    </lineage>
</organism>
<dbReference type="Pfam" id="PF11213">
    <property type="entry name" value="DUF3006"/>
    <property type="match status" value="1"/>
</dbReference>
<proteinExistence type="predicted"/>
<gene>
    <name evidence="1" type="ORF">psyc5s11_51330</name>
</gene>
<dbReference type="EMBL" id="AP024849">
    <property type="protein sequence ID" value="BCZ49066.1"/>
    <property type="molecule type" value="Genomic_DNA"/>
</dbReference>
<keyword evidence="2" id="KW-1185">Reference proteome</keyword>
<sequence length="73" mass="8845">MEEKYIIDRVEGNYVIVEKENGDMYKICIENIESNFNEGDILIKKGEYFEIDKKFTLNRKKQINDSMKNMWEE</sequence>
<reference evidence="2" key="1">
    <citation type="submission" date="2021-07" db="EMBL/GenBank/DDBJ databases">
        <title>Complete genome sequencing of a Clostridium isolate.</title>
        <authorList>
            <person name="Ueki A."/>
            <person name="Tonouchi A."/>
        </authorList>
    </citation>
    <scope>NUCLEOTIDE SEQUENCE [LARGE SCALE GENOMIC DNA]</scope>
    <source>
        <strain evidence="2">C5S11</strain>
    </source>
</reference>
<evidence type="ECO:0000313" key="1">
    <source>
        <dbReference type="EMBL" id="BCZ49066.1"/>
    </source>
</evidence>
<evidence type="ECO:0000313" key="2">
    <source>
        <dbReference type="Proteomes" id="UP000824633"/>
    </source>
</evidence>
<dbReference type="InterPro" id="IPR021377">
    <property type="entry name" value="DUF3006"/>
</dbReference>
<dbReference type="RefSeq" id="WP_224035273.1">
    <property type="nucleotide sequence ID" value="NZ_AP024849.1"/>
</dbReference>
<dbReference type="Proteomes" id="UP000824633">
    <property type="component" value="Chromosome"/>
</dbReference>
<evidence type="ECO:0008006" key="3">
    <source>
        <dbReference type="Google" id="ProtNLM"/>
    </source>
</evidence>
<name>A0ABN6J773_9CLOT</name>